<feature type="compositionally biased region" description="Low complexity" evidence="1">
    <location>
        <begin position="34"/>
        <end position="60"/>
    </location>
</feature>
<accession>A0A1B9GIR5</accession>
<evidence type="ECO:0000313" key="3">
    <source>
        <dbReference type="Proteomes" id="UP000092666"/>
    </source>
</evidence>
<feature type="compositionally biased region" description="Basic and acidic residues" evidence="1">
    <location>
        <begin position="9"/>
        <end position="18"/>
    </location>
</feature>
<dbReference type="SUPFAM" id="SSF54928">
    <property type="entry name" value="RNA-binding domain, RBD"/>
    <property type="match status" value="1"/>
</dbReference>
<feature type="region of interest" description="Disordered" evidence="1">
    <location>
        <begin position="1"/>
        <end position="129"/>
    </location>
</feature>
<keyword evidence="3" id="KW-1185">Reference proteome</keyword>
<dbReference type="STRING" id="1296120.A0A1B9GIR5"/>
<dbReference type="Proteomes" id="UP000092666">
    <property type="component" value="Unassembled WGS sequence"/>
</dbReference>
<protein>
    <recommendedName>
        <fullName evidence="4">RRM domain-containing protein</fullName>
    </recommendedName>
</protein>
<dbReference type="OrthoDB" id="6159137at2759"/>
<reference evidence="3" key="2">
    <citation type="submission" date="2013-12" db="EMBL/GenBank/DDBJ databases">
        <title>Evolution of pathogenesis and genome organization in the Tremellales.</title>
        <authorList>
            <person name="Cuomo C."/>
            <person name="Litvintseva A."/>
            <person name="Heitman J."/>
            <person name="Chen Y."/>
            <person name="Sun S."/>
            <person name="Springer D."/>
            <person name="Dromer F."/>
            <person name="Young S."/>
            <person name="Zeng Q."/>
            <person name="Chapman S."/>
            <person name="Gujja S."/>
            <person name="Saif S."/>
            <person name="Birren B."/>
        </authorList>
    </citation>
    <scope>NUCLEOTIDE SEQUENCE [LARGE SCALE GENOMIC DNA]</scope>
    <source>
        <strain evidence="3">BCC8398</strain>
    </source>
</reference>
<evidence type="ECO:0000313" key="2">
    <source>
        <dbReference type="EMBL" id="OCF30865.1"/>
    </source>
</evidence>
<evidence type="ECO:0008006" key="4">
    <source>
        <dbReference type="Google" id="ProtNLM"/>
    </source>
</evidence>
<dbReference type="GO" id="GO:0003676">
    <property type="term" value="F:nucleic acid binding"/>
    <property type="evidence" value="ECO:0007669"/>
    <property type="project" value="InterPro"/>
</dbReference>
<dbReference type="InterPro" id="IPR035979">
    <property type="entry name" value="RBD_domain_sf"/>
</dbReference>
<sequence length="361" mass="37353">MVRTNKPYQRPDAHRKGNPDAPGSWKHDMHESVKQSLASRLSSSSSSTSKSSSSKPSLLSRMTGGAGKELLPSSNSGPSKTKLHGFDGPVPANIHNNPNAGVELLPSGAVGGGRRPKKSGRGVNTQSRDLVNAALGAGPQRFREPRRPADRELLPQSQSQPQHSHVFIMGAARGTTWVRVENLAVGTSAEDVVSAFAPLNILDAKLTPPTNPNTVTVDLEVEQRSDAEGLIAQYHGVVADGNTLQVTIVNQGLKSRMGAGARGAHDAGHGGDRQSPAYSSASGQRTSGSAAGQELLGGSSSGKLYSDTILASNPTSSIVTLSDGTSVAVSDVSRNAAARRSDAWSAGAPNLASRIGAGGRR</sequence>
<organism evidence="2 3">
    <name type="scientific">Kwoniella heveanensis BCC8398</name>
    <dbReference type="NCBI Taxonomy" id="1296120"/>
    <lineage>
        <taxon>Eukaryota</taxon>
        <taxon>Fungi</taxon>
        <taxon>Dikarya</taxon>
        <taxon>Basidiomycota</taxon>
        <taxon>Agaricomycotina</taxon>
        <taxon>Tremellomycetes</taxon>
        <taxon>Tremellales</taxon>
        <taxon>Cryptococcaceae</taxon>
        <taxon>Kwoniella</taxon>
    </lineage>
</organism>
<reference evidence="2 3" key="1">
    <citation type="submission" date="2013-07" db="EMBL/GenBank/DDBJ databases">
        <title>The Genome Sequence of Cryptococcus heveanensis BCC8398.</title>
        <authorList>
            <consortium name="The Broad Institute Genome Sequencing Platform"/>
            <person name="Cuomo C."/>
            <person name="Litvintseva A."/>
            <person name="Chen Y."/>
            <person name="Heitman J."/>
            <person name="Sun S."/>
            <person name="Springer D."/>
            <person name="Dromer F."/>
            <person name="Young S.K."/>
            <person name="Zeng Q."/>
            <person name="Gargeya S."/>
            <person name="Fitzgerald M."/>
            <person name="Abouelleil A."/>
            <person name="Alvarado L."/>
            <person name="Berlin A.M."/>
            <person name="Chapman S.B."/>
            <person name="Dewar J."/>
            <person name="Goldberg J."/>
            <person name="Griggs A."/>
            <person name="Gujja S."/>
            <person name="Hansen M."/>
            <person name="Howarth C."/>
            <person name="Imamovic A."/>
            <person name="Larimer J."/>
            <person name="McCowan C."/>
            <person name="Murphy C."/>
            <person name="Pearson M."/>
            <person name="Priest M."/>
            <person name="Roberts A."/>
            <person name="Saif S."/>
            <person name="Shea T."/>
            <person name="Sykes S."/>
            <person name="Wortman J."/>
            <person name="Nusbaum C."/>
            <person name="Birren B."/>
        </authorList>
    </citation>
    <scope>NUCLEOTIDE SEQUENCE [LARGE SCALE GENOMIC DNA]</scope>
    <source>
        <strain evidence="2 3">BCC8398</strain>
    </source>
</reference>
<gene>
    <name evidence="2" type="ORF">I316_07498</name>
</gene>
<feature type="compositionally biased region" description="Basic and acidic residues" evidence="1">
    <location>
        <begin position="263"/>
        <end position="272"/>
    </location>
</feature>
<evidence type="ECO:0000256" key="1">
    <source>
        <dbReference type="SAM" id="MobiDB-lite"/>
    </source>
</evidence>
<proteinExistence type="predicted"/>
<dbReference type="EMBL" id="KV700140">
    <property type="protein sequence ID" value="OCF30865.1"/>
    <property type="molecule type" value="Genomic_DNA"/>
</dbReference>
<feature type="compositionally biased region" description="Polar residues" evidence="1">
    <location>
        <begin position="276"/>
        <end position="286"/>
    </location>
</feature>
<feature type="region of interest" description="Disordered" evidence="1">
    <location>
        <begin position="258"/>
        <end position="295"/>
    </location>
</feature>
<dbReference type="AlphaFoldDB" id="A0A1B9GIR5"/>
<name>A0A1B9GIR5_9TREE</name>
<feature type="region of interest" description="Disordered" evidence="1">
    <location>
        <begin position="338"/>
        <end position="361"/>
    </location>
</feature>